<feature type="region of interest" description="Disordered" evidence="1">
    <location>
        <begin position="1"/>
        <end position="30"/>
    </location>
</feature>
<reference evidence="2 3" key="1">
    <citation type="submission" date="2024-01" db="EMBL/GenBank/DDBJ databases">
        <title>The genomes of 5 underutilized Papilionoideae crops provide insights into root nodulation and disease resistanc.</title>
        <authorList>
            <person name="Yuan L."/>
        </authorList>
    </citation>
    <scope>NUCLEOTIDE SEQUENCE [LARGE SCALE GENOMIC DNA]</scope>
    <source>
        <strain evidence="2">ZHUSHIDOU_FW_LH</strain>
        <tissue evidence="2">Leaf</tissue>
    </source>
</reference>
<organism evidence="2 3">
    <name type="scientific">Crotalaria pallida</name>
    <name type="common">Smooth rattlebox</name>
    <name type="synonym">Crotalaria striata</name>
    <dbReference type="NCBI Taxonomy" id="3830"/>
    <lineage>
        <taxon>Eukaryota</taxon>
        <taxon>Viridiplantae</taxon>
        <taxon>Streptophyta</taxon>
        <taxon>Embryophyta</taxon>
        <taxon>Tracheophyta</taxon>
        <taxon>Spermatophyta</taxon>
        <taxon>Magnoliopsida</taxon>
        <taxon>eudicotyledons</taxon>
        <taxon>Gunneridae</taxon>
        <taxon>Pentapetalae</taxon>
        <taxon>rosids</taxon>
        <taxon>fabids</taxon>
        <taxon>Fabales</taxon>
        <taxon>Fabaceae</taxon>
        <taxon>Papilionoideae</taxon>
        <taxon>50 kb inversion clade</taxon>
        <taxon>genistoids sensu lato</taxon>
        <taxon>core genistoids</taxon>
        <taxon>Crotalarieae</taxon>
        <taxon>Crotalaria</taxon>
    </lineage>
</organism>
<proteinExistence type="predicted"/>
<sequence>MVMKEEEGEPRHGDGDDGETARRRRRGTRAIEEGEEELKNATVLNVACGMVVNNIIFEIGFWVNQIRQISPSTQSLVKHHHIPPPLISILIFLSPPATTAPYSLQEIWYNLSRGGFKTLSSGRFFSGYGIILIANYLHRTRQDEQV</sequence>
<dbReference type="EMBL" id="JAYWIO010000008">
    <property type="protein sequence ID" value="KAK7243098.1"/>
    <property type="molecule type" value="Genomic_DNA"/>
</dbReference>
<accession>A0AAN9E171</accession>
<gene>
    <name evidence="2" type="ORF">RIF29_37883</name>
</gene>
<name>A0AAN9E171_CROPI</name>
<keyword evidence="3" id="KW-1185">Reference proteome</keyword>
<dbReference type="AlphaFoldDB" id="A0AAN9E171"/>
<evidence type="ECO:0000313" key="3">
    <source>
        <dbReference type="Proteomes" id="UP001372338"/>
    </source>
</evidence>
<comment type="caution">
    <text evidence="2">The sequence shown here is derived from an EMBL/GenBank/DDBJ whole genome shotgun (WGS) entry which is preliminary data.</text>
</comment>
<dbReference type="Proteomes" id="UP001372338">
    <property type="component" value="Unassembled WGS sequence"/>
</dbReference>
<feature type="compositionally biased region" description="Basic and acidic residues" evidence="1">
    <location>
        <begin position="9"/>
        <end position="21"/>
    </location>
</feature>
<evidence type="ECO:0000313" key="2">
    <source>
        <dbReference type="EMBL" id="KAK7243098.1"/>
    </source>
</evidence>
<evidence type="ECO:0000256" key="1">
    <source>
        <dbReference type="SAM" id="MobiDB-lite"/>
    </source>
</evidence>
<protein>
    <submittedName>
        <fullName evidence="2">Uncharacterized protein</fullName>
    </submittedName>
</protein>